<sequence>MVSIKPGTEHPEPGGIVHADHGTQFTSWVFGEKIRSAGLLPSLGFLTEGFDVAVADHAGGQAEERLVNVVAAF</sequence>
<dbReference type="EMBL" id="FNIX01000057">
    <property type="protein sequence ID" value="SDP99278.1"/>
    <property type="molecule type" value="Genomic_DNA"/>
</dbReference>
<protein>
    <recommendedName>
        <fullName evidence="3">Transposase</fullName>
    </recommendedName>
</protein>
<accession>A0A1H0X8I8</accession>
<gene>
    <name evidence="1" type="ORF">SAMN05421507_1575</name>
</gene>
<feature type="non-terminal residue" evidence="1">
    <location>
        <position position="73"/>
    </location>
</feature>
<dbReference type="Proteomes" id="UP000199691">
    <property type="component" value="Unassembled WGS sequence"/>
</dbReference>
<evidence type="ECO:0008006" key="3">
    <source>
        <dbReference type="Google" id="ProtNLM"/>
    </source>
</evidence>
<evidence type="ECO:0000313" key="1">
    <source>
        <dbReference type="EMBL" id="SDP99278.1"/>
    </source>
</evidence>
<organism evidence="1 2">
    <name type="scientific">Lentzea jiangxiensis</name>
    <dbReference type="NCBI Taxonomy" id="641025"/>
    <lineage>
        <taxon>Bacteria</taxon>
        <taxon>Bacillati</taxon>
        <taxon>Actinomycetota</taxon>
        <taxon>Actinomycetes</taxon>
        <taxon>Pseudonocardiales</taxon>
        <taxon>Pseudonocardiaceae</taxon>
        <taxon>Lentzea</taxon>
    </lineage>
</organism>
<name>A0A1H0X8I8_9PSEU</name>
<dbReference type="AlphaFoldDB" id="A0A1H0X8I8"/>
<reference evidence="2" key="1">
    <citation type="submission" date="2016-10" db="EMBL/GenBank/DDBJ databases">
        <authorList>
            <person name="Varghese N."/>
            <person name="Submissions S."/>
        </authorList>
    </citation>
    <scope>NUCLEOTIDE SEQUENCE [LARGE SCALE GENOMIC DNA]</scope>
    <source>
        <strain evidence="2">CGMCC 4.6609</strain>
    </source>
</reference>
<keyword evidence="2" id="KW-1185">Reference proteome</keyword>
<evidence type="ECO:0000313" key="2">
    <source>
        <dbReference type="Proteomes" id="UP000199691"/>
    </source>
</evidence>
<dbReference type="STRING" id="641025.SAMN05421507_1575"/>
<proteinExistence type="predicted"/>